<evidence type="ECO:0000313" key="3">
    <source>
        <dbReference type="Proteomes" id="UP000826656"/>
    </source>
</evidence>
<organism evidence="2 3">
    <name type="scientific">Solanum tuberosum</name>
    <name type="common">Potato</name>
    <dbReference type="NCBI Taxonomy" id="4113"/>
    <lineage>
        <taxon>Eukaryota</taxon>
        <taxon>Viridiplantae</taxon>
        <taxon>Streptophyta</taxon>
        <taxon>Embryophyta</taxon>
        <taxon>Tracheophyta</taxon>
        <taxon>Spermatophyta</taxon>
        <taxon>Magnoliopsida</taxon>
        <taxon>eudicotyledons</taxon>
        <taxon>Gunneridae</taxon>
        <taxon>Pentapetalae</taxon>
        <taxon>asterids</taxon>
        <taxon>lamiids</taxon>
        <taxon>Solanales</taxon>
        <taxon>Solanaceae</taxon>
        <taxon>Solanoideae</taxon>
        <taxon>Solaneae</taxon>
        <taxon>Solanum</taxon>
    </lineage>
</organism>
<feature type="region of interest" description="Disordered" evidence="1">
    <location>
        <begin position="46"/>
        <end position="78"/>
    </location>
</feature>
<evidence type="ECO:0000256" key="1">
    <source>
        <dbReference type="SAM" id="MobiDB-lite"/>
    </source>
</evidence>
<sequence length="131" mass="14657">MGDQIQHQLAQLVTLFQEERATNLARQEAINARLDALMKDLANSKADVEATENDSHNRGWKGKAVAAGSGSESGGNSMIPKYTKLDFPRFRGQKDPLGWLNRCEHFFQHQHTLEEEKIGLASFHLEGIAQL</sequence>
<dbReference type="Proteomes" id="UP000826656">
    <property type="component" value="Unassembled WGS sequence"/>
</dbReference>
<proteinExistence type="predicted"/>
<keyword evidence="3" id="KW-1185">Reference proteome</keyword>
<dbReference type="EMBL" id="JAIVGD010000003">
    <property type="protein sequence ID" value="KAH0776242.1"/>
    <property type="molecule type" value="Genomic_DNA"/>
</dbReference>
<protein>
    <recommendedName>
        <fullName evidence="4">Retrotransposon gag protein</fullName>
    </recommendedName>
</protein>
<reference evidence="2 3" key="1">
    <citation type="journal article" date="2021" name="bioRxiv">
        <title>Chromosome-scale and haplotype-resolved genome assembly of a tetraploid potato cultivar.</title>
        <authorList>
            <person name="Sun H."/>
            <person name="Jiao W.-B."/>
            <person name="Krause K."/>
            <person name="Campoy J.A."/>
            <person name="Goel M."/>
            <person name="Folz-Donahue K."/>
            <person name="Kukat C."/>
            <person name="Huettel B."/>
            <person name="Schneeberger K."/>
        </authorList>
    </citation>
    <scope>NUCLEOTIDE SEQUENCE [LARGE SCALE GENOMIC DNA]</scope>
    <source>
        <strain evidence="2">SolTubOtavaFocal</strain>
        <tissue evidence="2">Leaves</tissue>
    </source>
</reference>
<accession>A0ABQ7W664</accession>
<comment type="caution">
    <text evidence="2">The sequence shown here is derived from an EMBL/GenBank/DDBJ whole genome shotgun (WGS) entry which is preliminary data.</text>
</comment>
<evidence type="ECO:0008006" key="4">
    <source>
        <dbReference type="Google" id="ProtNLM"/>
    </source>
</evidence>
<evidence type="ECO:0000313" key="2">
    <source>
        <dbReference type="EMBL" id="KAH0776242.1"/>
    </source>
</evidence>
<name>A0ABQ7W664_SOLTU</name>
<gene>
    <name evidence="2" type="ORF">KY290_007653</name>
</gene>